<dbReference type="GO" id="GO:0003964">
    <property type="term" value="F:RNA-directed DNA polymerase activity"/>
    <property type="evidence" value="ECO:0007669"/>
    <property type="project" value="UniProtKB-KW"/>
</dbReference>
<dbReference type="EMBL" id="BGZK01001000">
    <property type="protein sequence ID" value="GBP68079.1"/>
    <property type="molecule type" value="Genomic_DNA"/>
</dbReference>
<gene>
    <name evidence="2" type="primary">pol</name>
    <name evidence="2" type="ORF">EVAR_45367_1</name>
</gene>
<keyword evidence="2" id="KW-0548">Nucleotidyltransferase</keyword>
<organism evidence="2 3">
    <name type="scientific">Eumeta variegata</name>
    <name type="common">Bagworm moth</name>
    <name type="synonym">Eumeta japonica</name>
    <dbReference type="NCBI Taxonomy" id="151549"/>
    <lineage>
        <taxon>Eukaryota</taxon>
        <taxon>Metazoa</taxon>
        <taxon>Ecdysozoa</taxon>
        <taxon>Arthropoda</taxon>
        <taxon>Hexapoda</taxon>
        <taxon>Insecta</taxon>
        <taxon>Pterygota</taxon>
        <taxon>Neoptera</taxon>
        <taxon>Endopterygota</taxon>
        <taxon>Lepidoptera</taxon>
        <taxon>Glossata</taxon>
        <taxon>Ditrysia</taxon>
        <taxon>Tineoidea</taxon>
        <taxon>Psychidae</taxon>
        <taxon>Oiketicinae</taxon>
        <taxon>Eumeta</taxon>
    </lineage>
</organism>
<keyword evidence="3" id="KW-1185">Reference proteome</keyword>
<evidence type="ECO:0000313" key="2">
    <source>
        <dbReference type="EMBL" id="GBP68079.1"/>
    </source>
</evidence>
<keyword evidence="2" id="KW-0695">RNA-directed DNA polymerase</keyword>
<accession>A0A4C1Y0J3</accession>
<evidence type="ECO:0000313" key="3">
    <source>
        <dbReference type="Proteomes" id="UP000299102"/>
    </source>
</evidence>
<dbReference type="InterPro" id="IPR000477">
    <property type="entry name" value="RT_dom"/>
</dbReference>
<dbReference type="OrthoDB" id="10020599at2759"/>
<proteinExistence type="predicted"/>
<dbReference type="Proteomes" id="UP000299102">
    <property type="component" value="Unassembled WGS sequence"/>
</dbReference>
<dbReference type="PROSITE" id="PS50878">
    <property type="entry name" value="RT_POL"/>
    <property type="match status" value="1"/>
</dbReference>
<dbReference type="PANTHER" id="PTHR19446">
    <property type="entry name" value="REVERSE TRANSCRIPTASES"/>
    <property type="match status" value="1"/>
</dbReference>
<protein>
    <submittedName>
        <fullName evidence="2">RNA-directed DNA polymerase from mobile element jockey</fullName>
    </submittedName>
</protein>
<reference evidence="2 3" key="1">
    <citation type="journal article" date="2019" name="Commun. Biol.">
        <title>The bagworm genome reveals a unique fibroin gene that provides high tensile strength.</title>
        <authorList>
            <person name="Kono N."/>
            <person name="Nakamura H."/>
            <person name="Ohtoshi R."/>
            <person name="Tomita M."/>
            <person name="Numata K."/>
            <person name="Arakawa K."/>
        </authorList>
    </citation>
    <scope>NUCLEOTIDE SEQUENCE [LARGE SCALE GENOMIC DNA]</scope>
</reference>
<feature type="domain" description="Reverse transcriptase" evidence="1">
    <location>
        <begin position="188"/>
        <end position="427"/>
    </location>
</feature>
<comment type="caution">
    <text evidence="2">The sequence shown here is derived from an EMBL/GenBank/DDBJ whole genome shotgun (WGS) entry which is preliminary data.</text>
</comment>
<dbReference type="Pfam" id="PF00078">
    <property type="entry name" value="RVT_1"/>
    <property type="match status" value="1"/>
</dbReference>
<name>A0A4C1Y0J3_EUMVA</name>
<evidence type="ECO:0000259" key="1">
    <source>
        <dbReference type="PROSITE" id="PS50878"/>
    </source>
</evidence>
<dbReference type="STRING" id="151549.A0A4C1Y0J3"/>
<dbReference type="AlphaFoldDB" id="A0A4C1Y0J3"/>
<keyword evidence="2" id="KW-0808">Transferase</keyword>
<sequence length="436" mass="50249">MRLGPLIVDCPPLTKTITNWQKVLAALEEIDTPNLNRIPNDIVSTDDINNSIGTLTNHIRTVIESSFRTVPAKSDRKELSRDIIELIRDKNAALRRAGKYSTWENRSHVRALQRKYDTEHVRRVEEEVRHRVSLPPKDDLDPITHDEVNKPIKGLKIRKAPGRDTNSSKELKCFSAPLIALLVAIFNECIQQCYFPTAWKEAVVIDISKPGKPRDLPASYRPISLLSVLEYISEGFKVKRKIVAVFFEIAKAFDRVWHVGLIHKLYQLELPDRLVLLIYHYISNRHFSFRLDNMYSSMRGLIGLIDIRVKVPQGSTLFPLLYSAYVNVTPRPSTGVQLTLLADDTALYLRSNSIGNIFPRLQRAIDELTLLLRLWRIVVNPDKSASIYFNYSSHEIQFPVPFHTPHLRILNQPIPWQHHYKYLGIILEIISLVFEN</sequence>